<dbReference type="AlphaFoldDB" id="A0A554LUB2"/>
<feature type="domain" description="Transcriptional repressor PaaX-like central Cas2-like" evidence="8">
    <location>
        <begin position="127"/>
        <end position="199"/>
    </location>
</feature>
<organism evidence="9 10">
    <name type="scientific">Candidatus Berkelbacteria bacterium Licking1014_2</name>
    <dbReference type="NCBI Taxonomy" id="2017146"/>
    <lineage>
        <taxon>Bacteria</taxon>
        <taxon>Candidatus Berkelbacteria</taxon>
    </lineage>
</organism>
<keyword evidence="3" id="KW-0255">Endonuclease</keyword>
<sequence length="213" mass="25293">MKKVAINLNQFSNEELDKELQRRYNRERRKEITKEVLKTIAVSGAITIGILLAPNAVGAICRIIRDNRKRPHQERAAVKRAIDKLKKQNLIETKFNKKGETILSVTEKGRKTVFRYDLQQMIIPTPKNWDGRWRLVVFDIPEKQRKARNILRGTIQQLGFIQLQQSTWLYPYPCRKEIDFISHFYNIKDYVLYLETKDLDNPERFLEHFAIHT</sequence>
<keyword evidence="7" id="KW-1133">Transmembrane helix</keyword>
<keyword evidence="7" id="KW-0812">Transmembrane</keyword>
<dbReference type="Gene3D" id="3.30.70.2650">
    <property type="match status" value="1"/>
</dbReference>
<dbReference type="Gene3D" id="1.10.10.10">
    <property type="entry name" value="Winged helix-like DNA-binding domain superfamily/Winged helix DNA-binding domain"/>
    <property type="match status" value="1"/>
</dbReference>
<reference evidence="9 10" key="1">
    <citation type="submission" date="2017-07" db="EMBL/GenBank/DDBJ databases">
        <title>Mechanisms for carbon and nitrogen cycling indicate functional differentiation within the Candidate Phyla Radiation.</title>
        <authorList>
            <person name="Danczak R.E."/>
            <person name="Johnston M.D."/>
            <person name="Kenah C."/>
            <person name="Slattery M."/>
            <person name="Wrighton K.C."/>
            <person name="Wilkins M.J."/>
        </authorList>
    </citation>
    <scope>NUCLEOTIDE SEQUENCE [LARGE SCALE GENOMIC DNA]</scope>
    <source>
        <strain evidence="9">Licking1014_2</strain>
    </source>
</reference>
<evidence type="ECO:0000256" key="2">
    <source>
        <dbReference type="ARBA" id="ARBA00022723"/>
    </source>
</evidence>
<evidence type="ECO:0000256" key="3">
    <source>
        <dbReference type="ARBA" id="ARBA00022759"/>
    </source>
</evidence>
<evidence type="ECO:0000256" key="6">
    <source>
        <dbReference type="ARBA" id="ARBA00023118"/>
    </source>
</evidence>
<dbReference type="InterPro" id="IPR036388">
    <property type="entry name" value="WH-like_DNA-bd_sf"/>
</dbReference>
<feature type="transmembrane region" description="Helical" evidence="7">
    <location>
        <begin position="36"/>
        <end position="60"/>
    </location>
</feature>
<keyword evidence="6" id="KW-0051">Antiviral defense</keyword>
<dbReference type="GO" id="GO:0043571">
    <property type="term" value="P:maintenance of CRISPR repeat elements"/>
    <property type="evidence" value="ECO:0007669"/>
    <property type="project" value="InterPro"/>
</dbReference>
<evidence type="ECO:0000256" key="1">
    <source>
        <dbReference type="ARBA" id="ARBA00022722"/>
    </source>
</evidence>
<dbReference type="InterPro" id="IPR021127">
    <property type="entry name" value="CRISPR_associated_Cas2"/>
</dbReference>
<keyword evidence="5" id="KW-0460">Magnesium</keyword>
<dbReference type="PANTHER" id="PTHR30319">
    <property type="entry name" value="PHENYLACETIC ACID REGULATOR-RELATED TRANSCRIPTIONAL REPRESSOR"/>
    <property type="match status" value="1"/>
</dbReference>
<evidence type="ECO:0000313" key="9">
    <source>
        <dbReference type="EMBL" id="TSC96463.1"/>
    </source>
</evidence>
<accession>A0A554LUB2</accession>
<dbReference type="EMBL" id="VMGL01000039">
    <property type="protein sequence ID" value="TSC96463.1"/>
    <property type="molecule type" value="Genomic_DNA"/>
</dbReference>
<dbReference type="Proteomes" id="UP000318711">
    <property type="component" value="Unassembled WGS sequence"/>
</dbReference>
<gene>
    <name evidence="9" type="ORF">CEN88_342</name>
</gene>
<evidence type="ECO:0000256" key="7">
    <source>
        <dbReference type="SAM" id="Phobius"/>
    </source>
</evidence>
<evidence type="ECO:0000256" key="5">
    <source>
        <dbReference type="ARBA" id="ARBA00022842"/>
    </source>
</evidence>
<dbReference type="NCBIfam" id="TIGR01573">
    <property type="entry name" value="cas2"/>
    <property type="match status" value="1"/>
</dbReference>
<comment type="caution">
    <text evidence="9">The sequence shown here is derived from an EMBL/GenBank/DDBJ whole genome shotgun (WGS) entry which is preliminary data.</text>
</comment>
<dbReference type="GO" id="GO:0004521">
    <property type="term" value="F:RNA endonuclease activity"/>
    <property type="evidence" value="ECO:0007669"/>
    <property type="project" value="InterPro"/>
</dbReference>
<proteinExistence type="predicted"/>
<dbReference type="PANTHER" id="PTHR30319:SF1">
    <property type="entry name" value="TRANSCRIPTIONAL REPRESSOR PAAX"/>
    <property type="match status" value="1"/>
</dbReference>
<name>A0A554LUB2_9BACT</name>
<keyword evidence="4" id="KW-0378">Hydrolase</keyword>
<evidence type="ECO:0000259" key="8">
    <source>
        <dbReference type="Pfam" id="PF20803"/>
    </source>
</evidence>
<protein>
    <submittedName>
        <fullName evidence="9">Phenylacetic acid degradation operon negative regulatory protein</fullName>
    </submittedName>
</protein>
<keyword evidence="7" id="KW-0472">Membrane</keyword>
<dbReference type="InterPro" id="IPR048846">
    <property type="entry name" value="PaaX-like_central"/>
</dbReference>
<keyword evidence="2" id="KW-0479">Metal-binding</keyword>
<dbReference type="GO" id="GO:0006351">
    <property type="term" value="P:DNA-templated transcription"/>
    <property type="evidence" value="ECO:0007669"/>
    <property type="project" value="TreeGrafter"/>
</dbReference>
<keyword evidence="1" id="KW-0540">Nuclease</keyword>
<evidence type="ECO:0000313" key="10">
    <source>
        <dbReference type="Proteomes" id="UP000318711"/>
    </source>
</evidence>
<evidence type="ECO:0000256" key="4">
    <source>
        <dbReference type="ARBA" id="ARBA00022801"/>
    </source>
</evidence>
<dbReference type="Pfam" id="PF20803">
    <property type="entry name" value="PaaX_M"/>
    <property type="match status" value="1"/>
</dbReference>